<comment type="caution">
    <text evidence="2">The sequence shown here is derived from an EMBL/GenBank/DDBJ whole genome shotgun (WGS) entry which is preliminary data.</text>
</comment>
<dbReference type="AlphaFoldDB" id="A0AAE8M2A8"/>
<dbReference type="EMBL" id="ONZP01000080">
    <property type="protein sequence ID" value="SPJ72829.1"/>
    <property type="molecule type" value="Genomic_DNA"/>
</dbReference>
<evidence type="ECO:0000256" key="1">
    <source>
        <dbReference type="SAM" id="MobiDB-lite"/>
    </source>
</evidence>
<keyword evidence="3" id="KW-1185">Reference proteome</keyword>
<evidence type="ECO:0000313" key="2">
    <source>
        <dbReference type="EMBL" id="SPJ72829.1"/>
    </source>
</evidence>
<feature type="compositionally biased region" description="Polar residues" evidence="1">
    <location>
        <begin position="69"/>
        <end position="82"/>
    </location>
</feature>
<proteinExistence type="predicted"/>
<name>A0AAE8M2A8_9HYPO</name>
<feature type="region of interest" description="Disordered" evidence="1">
    <location>
        <begin position="291"/>
        <end position="340"/>
    </location>
</feature>
<sequence length="441" mass="49256">MPHQIKTPSSQKPVTTKQATSSLIRNRQTGPYIRFKKSFDKPGTTSATHFDRTSSEEGAQRKMDLPRFTYSQKPMVNFSSNAVGPPKDAPKGPRADQFKLKSAPEQRGLIATSNSNLPVARPDNSLGAGSNHNANALAAAIKSQTIPEIARKTFGVTCKSKVTELCLSLKDEYLAMNLAPLHDQESFWTHLLDKLESNSVTQGKFKVWKESQPELDGLIDSWNEVFVQRFCKINRDYFESLVWSPLVKDEVSGMTQFEATRRDASQILDTEAVMSIITDFQPGLKSAISRCLNRNNSDNPARSREEEDNGSNLSHSRMASNPSELSKDTQSQGRNVTDLDNSKRVSFKVHLLTEDLKGKSQPLTEVATPVNRKVAKRTVLKQAMVFLQDHHLDMAETSLRESGSFPTLLHPISLLLATALPEIRLSEHQTLHLEMKQSDRV</sequence>
<dbReference type="Proteomes" id="UP001187734">
    <property type="component" value="Unassembled WGS sequence"/>
</dbReference>
<evidence type="ECO:0000313" key="3">
    <source>
        <dbReference type="Proteomes" id="UP001187734"/>
    </source>
</evidence>
<feature type="region of interest" description="Disordered" evidence="1">
    <location>
        <begin position="1"/>
        <end position="96"/>
    </location>
</feature>
<gene>
    <name evidence="2" type="ORF">FTOL_02558</name>
</gene>
<feature type="compositionally biased region" description="Polar residues" evidence="1">
    <location>
        <begin position="310"/>
        <end position="339"/>
    </location>
</feature>
<protein>
    <submittedName>
        <fullName evidence="2">Uncharacterized protein</fullName>
    </submittedName>
</protein>
<organism evidence="2 3">
    <name type="scientific">Fusarium torulosum</name>
    <dbReference type="NCBI Taxonomy" id="33205"/>
    <lineage>
        <taxon>Eukaryota</taxon>
        <taxon>Fungi</taxon>
        <taxon>Dikarya</taxon>
        <taxon>Ascomycota</taxon>
        <taxon>Pezizomycotina</taxon>
        <taxon>Sordariomycetes</taxon>
        <taxon>Hypocreomycetidae</taxon>
        <taxon>Hypocreales</taxon>
        <taxon>Nectriaceae</taxon>
        <taxon>Fusarium</taxon>
    </lineage>
</organism>
<accession>A0AAE8M2A8</accession>
<feature type="compositionally biased region" description="Basic and acidic residues" evidence="1">
    <location>
        <begin position="49"/>
        <end position="65"/>
    </location>
</feature>
<reference evidence="2" key="1">
    <citation type="submission" date="2018-03" db="EMBL/GenBank/DDBJ databases">
        <authorList>
            <person name="Guldener U."/>
        </authorList>
    </citation>
    <scope>NUCLEOTIDE SEQUENCE</scope>
</reference>
<feature type="compositionally biased region" description="Polar residues" evidence="1">
    <location>
        <begin position="1"/>
        <end position="29"/>
    </location>
</feature>